<feature type="transmembrane region" description="Helical" evidence="3">
    <location>
        <begin position="388"/>
        <end position="409"/>
    </location>
</feature>
<dbReference type="SUPFAM" id="SSF52540">
    <property type="entry name" value="P-loop containing nucleoside triphosphate hydrolases"/>
    <property type="match status" value="1"/>
</dbReference>
<keyword evidence="5" id="KW-1185">Reference proteome</keyword>
<reference evidence="4 5" key="1">
    <citation type="submission" date="2015-08" db="EMBL/GenBank/DDBJ databases">
        <title>Next Generation Sequencing and Analysis of the Genome of Puccinia sorghi L Schw, the Causal Agent of Maize Common Rust.</title>
        <authorList>
            <person name="Rochi L."/>
            <person name="Burguener G."/>
            <person name="Darino M."/>
            <person name="Turjanski A."/>
            <person name="Kreff E."/>
            <person name="Dieguez M.J."/>
            <person name="Sacco F."/>
        </authorList>
    </citation>
    <scope>NUCLEOTIDE SEQUENCE [LARGE SCALE GENOMIC DNA]</scope>
    <source>
        <strain evidence="4 5">RO10H11247</strain>
    </source>
</reference>
<keyword evidence="3" id="KW-0812">Transmembrane</keyword>
<dbReference type="Proteomes" id="UP000037035">
    <property type="component" value="Unassembled WGS sequence"/>
</dbReference>
<dbReference type="STRING" id="27349.A0A0L6U9V7"/>
<proteinExistence type="predicted"/>
<dbReference type="InterPro" id="IPR050221">
    <property type="entry name" value="26S_Proteasome_ATPase"/>
</dbReference>
<dbReference type="VEuPathDB" id="FungiDB:VP01_903g2"/>
<dbReference type="Gene3D" id="3.40.50.300">
    <property type="entry name" value="P-loop containing nucleotide triphosphate hydrolases"/>
    <property type="match status" value="1"/>
</dbReference>
<feature type="transmembrane region" description="Helical" evidence="3">
    <location>
        <begin position="196"/>
        <end position="216"/>
    </location>
</feature>
<keyword evidence="1" id="KW-0547">Nucleotide-binding</keyword>
<accession>A0A0L6U9V7</accession>
<dbReference type="AlphaFoldDB" id="A0A0L6U9V7"/>
<organism evidence="4 5">
    <name type="scientific">Puccinia sorghi</name>
    <dbReference type="NCBI Taxonomy" id="27349"/>
    <lineage>
        <taxon>Eukaryota</taxon>
        <taxon>Fungi</taxon>
        <taxon>Dikarya</taxon>
        <taxon>Basidiomycota</taxon>
        <taxon>Pucciniomycotina</taxon>
        <taxon>Pucciniomycetes</taxon>
        <taxon>Pucciniales</taxon>
        <taxon>Pucciniaceae</taxon>
        <taxon>Puccinia</taxon>
    </lineage>
</organism>
<evidence type="ECO:0000256" key="2">
    <source>
        <dbReference type="ARBA" id="ARBA00022840"/>
    </source>
</evidence>
<keyword evidence="2" id="KW-0067">ATP-binding</keyword>
<feature type="transmembrane region" description="Helical" evidence="3">
    <location>
        <begin position="302"/>
        <end position="324"/>
    </location>
</feature>
<comment type="caution">
    <text evidence="4">The sequence shown here is derived from an EMBL/GenBank/DDBJ whole genome shotgun (WGS) entry which is preliminary data.</text>
</comment>
<keyword evidence="3" id="KW-1133">Transmembrane helix</keyword>
<protein>
    <submittedName>
        <fullName evidence="4">Uncharacterized protein</fullName>
    </submittedName>
</protein>
<evidence type="ECO:0000256" key="3">
    <source>
        <dbReference type="SAM" id="Phobius"/>
    </source>
</evidence>
<feature type="transmembrane region" description="Helical" evidence="3">
    <location>
        <begin position="55"/>
        <end position="76"/>
    </location>
</feature>
<evidence type="ECO:0000313" key="5">
    <source>
        <dbReference type="Proteomes" id="UP000037035"/>
    </source>
</evidence>
<dbReference type="PANTHER" id="PTHR23073">
    <property type="entry name" value="26S PROTEASOME REGULATORY SUBUNIT"/>
    <property type="match status" value="1"/>
</dbReference>
<dbReference type="GO" id="GO:0005524">
    <property type="term" value="F:ATP binding"/>
    <property type="evidence" value="ECO:0007669"/>
    <property type="project" value="UniProtKB-KW"/>
</dbReference>
<dbReference type="Gene3D" id="1.10.8.60">
    <property type="match status" value="1"/>
</dbReference>
<sequence length="940" mass="109217">MCCCLDLFLLVEQSLMSPTNRIDILDPALLRSGRLDRKIEFPLPTEDARARIIEMLMPFLSSIILNQLIFATSLLLTNKTHFLCSHRLRLHPVSVSFFLPFPLIYLLLPLSIYISGVVVYVFCWTYKNHTVLPHVDSLIPQALEHRYDGCVSVYSHRPVVVENKLLSKTFYWDVFFSFLRVEQLTSITLIMEQIDFFDTIVVGIVNFIFFSSYLAFAAHSASLNQTFFMQRFHHKKFLHAGGSGLTHAYLILIRMFISFLKLFMFISYIFLFHLIFISSLYQDYLILILFLFCFLPSLHLTVFFLFILFDLLFFIVFFIFFLLFCHSMLRYLEFTAKKKLAQQPVVDMQIVPGSFCSYYHCADCTAAVSKHLHMKTFEQFIFAHLPSYFNLLSFQFFNYILLIFCLIIFKFRRIQIRQKSMNFFITYFTRFNNTIKKNQDSYLCCFQKVASARCSGLAPSSFIAILRFLLNLERATKMSPEIFVSMLGFGDLVFYLSSIRYKQKDCFHFTRMQISVGNQCFIVWESCVGFYPHSQFDNNIKKNIKINKPYCKGWLLGEGRDKKSDSGKFFVLEHGSQNFNFNSLKSFLNLTCNLLQTKIPEVTNRLFMKVIMSRYKKRCPQFSCLFKRNTIGQSINILSIFMTKNYNQSDHLNFSPFLLHQLRMSYSSIEFLKKCVLRLNLGLTFVIQSSLSGVDKNTLYQQISLYHCQYKSQLCASHKMILELTSFLGREPWNMNFNQDKSVENRWERWDKSSARKARDGIDNVLIRDGIFNADSNLNLTTLSMFPYYGHIKKVSLMWPYSGQFLNVAILRTVSLMILMTVSLMCPYYGCFPYGASLICPHSGCQIKDGFLNVSILRKVPLIGDLNMAKLRMVTLRMESNDGFLNVAILKMDSNYLLINIAISKMDTVLNMATLRKLSLIRCGAYIGEGVTAGLSSCCR</sequence>
<evidence type="ECO:0000256" key="1">
    <source>
        <dbReference type="ARBA" id="ARBA00022741"/>
    </source>
</evidence>
<dbReference type="InterPro" id="IPR027417">
    <property type="entry name" value="P-loop_NTPase"/>
</dbReference>
<gene>
    <name evidence="4" type="ORF">VP01_903g2</name>
</gene>
<keyword evidence="3" id="KW-0472">Membrane</keyword>
<name>A0A0L6U9V7_9BASI</name>
<dbReference type="EMBL" id="LAVV01014649">
    <property type="protein sequence ID" value="KNZ44555.1"/>
    <property type="molecule type" value="Genomic_DNA"/>
</dbReference>
<feature type="transmembrane region" description="Helical" evidence="3">
    <location>
        <begin position="97"/>
        <end position="122"/>
    </location>
</feature>
<evidence type="ECO:0000313" key="4">
    <source>
        <dbReference type="EMBL" id="KNZ44555.1"/>
    </source>
</evidence>